<name>A0ABQ0I9W7_9ALTE</name>
<keyword evidence="1" id="KW-0805">Transcription regulation</keyword>
<dbReference type="Proteomes" id="UP000008372">
    <property type="component" value="Unassembled WGS sequence"/>
</dbReference>
<dbReference type="SMART" id="SM00342">
    <property type="entry name" value="HTH_ARAC"/>
    <property type="match status" value="1"/>
</dbReference>
<dbReference type="Gene3D" id="1.10.10.60">
    <property type="entry name" value="Homeodomain-like"/>
    <property type="match status" value="1"/>
</dbReference>
<evidence type="ECO:0000313" key="5">
    <source>
        <dbReference type="EMBL" id="GAC06181.1"/>
    </source>
</evidence>
<dbReference type="PANTHER" id="PTHR47894">
    <property type="entry name" value="HTH-TYPE TRANSCRIPTIONAL REGULATOR GADX"/>
    <property type="match status" value="1"/>
</dbReference>
<reference evidence="5 6" key="1">
    <citation type="journal article" date="2014" name="Environ. Microbiol.">
        <title>Comparative genomics of the marine bacterial genus Glaciecola reveals the high degree of genomic diversity and genomic characteristic for cold adaptation.</title>
        <authorList>
            <person name="Qin Q.L."/>
            <person name="Xie B.B."/>
            <person name="Yu Y."/>
            <person name="Shu Y.L."/>
            <person name="Rong J.C."/>
            <person name="Zhang Y.J."/>
            <person name="Zhao D.L."/>
            <person name="Chen X.L."/>
            <person name="Zhang X.Y."/>
            <person name="Chen B."/>
            <person name="Zhou B.C."/>
            <person name="Zhang Y.Z."/>
        </authorList>
    </citation>
    <scope>NUCLEOTIDE SEQUENCE [LARGE SCALE GENOMIC DNA]</scope>
    <source>
        <strain evidence="5 6">NO2</strain>
    </source>
</reference>
<dbReference type="Pfam" id="PF12833">
    <property type="entry name" value="HTH_18"/>
    <property type="match status" value="1"/>
</dbReference>
<dbReference type="EMBL" id="BAEK01000054">
    <property type="protein sequence ID" value="GAC06181.1"/>
    <property type="molecule type" value="Genomic_DNA"/>
</dbReference>
<dbReference type="SUPFAM" id="SSF46689">
    <property type="entry name" value="Homeodomain-like"/>
    <property type="match status" value="1"/>
</dbReference>
<dbReference type="PANTHER" id="PTHR47894:SF1">
    <property type="entry name" value="HTH-TYPE TRANSCRIPTIONAL REGULATOR VQSM"/>
    <property type="match status" value="1"/>
</dbReference>
<keyword evidence="3" id="KW-0804">Transcription</keyword>
<proteinExistence type="predicted"/>
<dbReference type="PROSITE" id="PS01124">
    <property type="entry name" value="HTH_ARAC_FAMILY_2"/>
    <property type="match status" value="1"/>
</dbReference>
<evidence type="ECO:0000259" key="4">
    <source>
        <dbReference type="PROSITE" id="PS01124"/>
    </source>
</evidence>
<dbReference type="RefSeq" id="WP_008305040.1">
    <property type="nucleotide sequence ID" value="NZ_BAEK01000054.1"/>
</dbReference>
<feature type="domain" description="HTH araC/xylS-type" evidence="4">
    <location>
        <begin position="239"/>
        <end position="336"/>
    </location>
</feature>
<evidence type="ECO:0000256" key="3">
    <source>
        <dbReference type="ARBA" id="ARBA00023163"/>
    </source>
</evidence>
<dbReference type="InterPro" id="IPR020449">
    <property type="entry name" value="Tscrpt_reg_AraC-type_HTH"/>
</dbReference>
<dbReference type="InterPro" id="IPR009057">
    <property type="entry name" value="Homeodomain-like_sf"/>
</dbReference>
<organism evidence="5 6">
    <name type="scientific">Paraglaciecola agarilytica NO2</name>
    <dbReference type="NCBI Taxonomy" id="1125747"/>
    <lineage>
        <taxon>Bacteria</taxon>
        <taxon>Pseudomonadati</taxon>
        <taxon>Pseudomonadota</taxon>
        <taxon>Gammaproteobacteria</taxon>
        <taxon>Alteromonadales</taxon>
        <taxon>Alteromonadaceae</taxon>
        <taxon>Paraglaciecola</taxon>
    </lineage>
</organism>
<evidence type="ECO:0000256" key="2">
    <source>
        <dbReference type="ARBA" id="ARBA00023125"/>
    </source>
</evidence>
<sequence length="341" mass="39089">MNGNKKLYLSARFVTYLVDFLLYKGIDPALYIDGYNLAETTHELTSPLDIEYISDIFDNISKSLSIPFLGYELADKFQFENSSIMVKAMLSSENVEGFFNTVVKYDKYVDSAIEVNFSCKSSEAVFDIELFSPKNVNTTQVTIYLISFIILTLKKVTRAEVPLTKIDVVSNVVAEAICNSFNTQEIEIKKHCARNRLFFDREFLSRKLSSSNLLLHEILCSALDQHFSPQSENINIIDVVRREILMQNYQSNANVCSVSLGLNMTERTLHRRLAEHDTTFKKLKQQTIIERSMYYLANTNMSVNEISYEVGYSEVSAFSRAFKSYCNESPQDYRVTSKNIV</sequence>
<keyword evidence="6" id="KW-1185">Reference proteome</keyword>
<comment type="caution">
    <text evidence="5">The sequence shown here is derived from an EMBL/GenBank/DDBJ whole genome shotgun (WGS) entry which is preliminary data.</text>
</comment>
<evidence type="ECO:0000256" key="1">
    <source>
        <dbReference type="ARBA" id="ARBA00023015"/>
    </source>
</evidence>
<dbReference type="InterPro" id="IPR018060">
    <property type="entry name" value="HTH_AraC"/>
</dbReference>
<keyword evidence="2" id="KW-0238">DNA-binding</keyword>
<accession>A0ABQ0I9W7</accession>
<evidence type="ECO:0000313" key="6">
    <source>
        <dbReference type="Proteomes" id="UP000008372"/>
    </source>
</evidence>
<protein>
    <recommendedName>
        <fullName evidence="4">HTH araC/xylS-type domain-containing protein</fullName>
    </recommendedName>
</protein>
<dbReference type="PRINTS" id="PR00032">
    <property type="entry name" value="HTHARAC"/>
</dbReference>
<gene>
    <name evidence="5" type="ORF">GAGA_3347</name>
</gene>